<dbReference type="Pfam" id="PF13801">
    <property type="entry name" value="Metal_resist"/>
    <property type="match status" value="1"/>
</dbReference>
<reference evidence="2" key="1">
    <citation type="submission" date="2021-08" db="EMBL/GenBank/DDBJ databases">
        <authorList>
            <person name="Nwanade C."/>
            <person name="Wang M."/>
            <person name="Masoudi A."/>
            <person name="Yu Z."/>
            <person name="Liu J."/>
        </authorList>
    </citation>
    <scope>NUCLEOTIDE SEQUENCE</scope>
    <source>
        <strain evidence="2">S056</strain>
    </source>
</reference>
<dbReference type="RefSeq" id="WP_259805469.1">
    <property type="nucleotide sequence ID" value="NZ_CP080776.1"/>
</dbReference>
<accession>A0A9Q9HCH6</accession>
<dbReference type="AlphaFoldDB" id="A0A9Q9HCH6"/>
<sequence length="185" mass="21446">MTDHQTPPQPEQIPVRKRRKWVRALFVASLTLNLLVIGLVVGAKISDRGGHGFDPRGPERGLIRDLGLGPIASSLSREDRRAIGRALREQQGSFREKRTALKRDFDRMLELLRADPYDREQLESIMTAQRNRVLEFGDVARGLVLDRIEQMSHEERQELAEALSQNVRFDRRKHPIRNDYDCEKR</sequence>
<evidence type="ECO:0000313" key="3">
    <source>
        <dbReference type="Proteomes" id="UP001057991"/>
    </source>
</evidence>
<organism evidence="2 3">
    <name type="scientific">Aliiroseovarius crassostreae</name>
    <dbReference type="NCBI Taxonomy" id="154981"/>
    <lineage>
        <taxon>Bacteria</taxon>
        <taxon>Pseudomonadati</taxon>
        <taxon>Pseudomonadota</taxon>
        <taxon>Alphaproteobacteria</taxon>
        <taxon>Rhodobacterales</taxon>
        <taxon>Paracoccaceae</taxon>
        <taxon>Aliiroseovarius</taxon>
    </lineage>
</organism>
<dbReference type="InterPro" id="IPR025961">
    <property type="entry name" value="Metal_resist"/>
</dbReference>
<feature type="transmembrane region" description="Helical" evidence="1">
    <location>
        <begin position="21"/>
        <end position="41"/>
    </location>
</feature>
<dbReference type="EMBL" id="CP080776">
    <property type="protein sequence ID" value="UWP94270.1"/>
    <property type="molecule type" value="Genomic_DNA"/>
</dbReference>
<gene>
    <name evidence="2" type="ORF">K3X48_08365</name>
</gene>
<protein>
    <submittedName>
        <fullName evidence="2">Periplasmic heavy metal sensor</fullName>
    </submittedName>
</protein>
<keyword evidence="1" id="KW-1133">Transmembrane helix</keyword>
<keyword evidence="1" id="KW-0812">Transmembrane</keyword>
<name>A0A9Q9HCH6_9RHOB</name>
<keyword evidence="1" id="KW-0472">Membrane</keyword>
<proteinExistence type="predicted"/>
<evidence type="ECO:0000313" key="2">
    <source>
        <dbReference type="EMBL" id="UWP94270.1"/>
    </source>
</evidence>
<evidence type="ECO:0000256" key="1">
    <source>
        <dbReference type="SAM" id="Phobius"/>
    </source>
</evidence>
<dbReference type="Proteomes" id="UP001057991">
    <property type="component" value="Chromosome"/>
</dbReference>